<dbReference type="InterPro" id="IPR006621">
    <property type="entry name" value="Nose-resist-to-fluoxetine_N"/>
</dbReference>
<feature type="transmembrane region" description="Helical" evidence="1">
    <location>
        <begin position="797"/>
        <end position="817"/>
    </location>
</feature>
<proteinExistence type="predicted"/>
<name>A0ABM0MXM2_SACKO</name>
<gene>
    <name evidence="5" type="primary">LOC102801545</name>
</gene>
<feature type="transmembrane region" description="Helical" evidence="1">
    <location>
        <begin position="727"/>
        <end position="751"/>
    </location>
</feature>
<dbReference type="PANTHER" id="PTHR11161">
    <property type="entry name" value="O-ACYLTRANSFERASE"/>
    <property type="match status" value="1"/>
</dbReference>
<evidence type="ECO:0000259" key="3">
    <source>
        <dbReference type="SMART" id="SM00703"/>
    </source>
</evidence>
<dbReference type="GeneID" id="102801545"/>
<keyword evidence="1" id="KW-0812">Transmembrane</keyword>
<feature type="transmembrane region" description="Helical" evidence="1">
    <location>
        <begin position="647"/>
        <end position="671"/>
    </location>
</feature>
<protein>
    <submittedName>
        <fullName evidence="5">Nose resistant to fluoxetine protein 6-like</fullName>
    </submittedName>
</protein>
<feature type="transmembrane region" description="Helical" evidence="1">
    <location>
        <begin position="354"/>
        <end position="378"/>
    </location>
</feature>
<feature type="signal peptide" evidence="2">
    <location>
        <begin position="1"/>
        <end position="21"/>
    </location>
</feature>
<reference evidence="5" key="1">
    <citation type="submission" date="2025-08" db="UniProtKB">
        <authorList>
            <consortium name="RefSeq"/>
        </authorList>
    </citation>
    <scope>IDENTIFICATION</scope>
    <source>
        <tissue evidence="5">Testes</tissue>
    </source>
</reference>
<evidence type="ECO:0000313" key="5">
    <source>
        <dbReference type="RefSeq" id="XP_006824763.1"/>
    </source>
</evidence>
<dbReference type="Proteomes" id="UP000694865">
    <property type="component" value="Unplaced"/>
</dbReference>
<feature type="transmembrane region" description="Helical" evidence="1">
    <location>
        <begin position="619"/>
        <end position="640"/>
    </location>
</feature>
<keyword evidence="1" id="KW-1133">Transmembrane helix</keyword>
<keyword evidence="2" id="KW-0732">Signal</keyword>
<keyword evidence="4" id="KW-1185">Reference proteome</keyword>
<dbReference type="RefSeq" id="XP_006824763.1">
    <property type="nucleotide sequence ID" value="XM_006824700.1"/>
</dbReference>
<accession>A0ABM0MXM2</accession>
<dbReference type="SMART" id="SM00703">
    <property type="entry name" value="NRF"/>
    <property type="match status" value="1"/>
</dbReference>
<feature type="transmembrane region" description="Helical" evidence="1">
    <location>
        <begin position="553"/>
        <end position="571"/>
    </location>
</feature>
<feature type="transmembrane region" description="Helical" evidence="1">
    <location>
        <begin position="763"/>
        <end position="785"/>
    </location>
</feature>
<feature type="chain" id="PRO_5046692440" evidence="2">
    <location>
        <begin position="22"/>
        <end position="880"/>
    </location>
</feature>
<feature type="domain" description="Nose resistant-to-fluoxetine protein N-terminal" evidence="3">
    <location>
        <begin position="215"/>
        <end position="346"/>
    </location>
</feature>
<keyword evidence="1" id="KW-0472">Membrane</keyword>
<feature type="transmembrane region" description="Helical" evidence="1">
    <location>
        <begin position="698"/>
        <end position="715"/>
    </location>
</feature>
<organism evidence="4 5">
    <name type="scientific">Saccoglossus kowalevskii</name>
    <name type="common">Acorn worm</name>
    <dbReference type="NCBI Taxonomy" id="10224"/>
    <lineage>
        <taxon>Eukaryota</taxon>
        <taxon>Metazoa</taxon>
        <taxon>Hemichordata</taxon>
        <taxon>Enteropneusta</taxon>
        <taxon>Harrimaniidae</taxon>
        <taxon>Saccoglossus</taxon>
    </lineage>
</organism>
<feature type="transmembrane region" description="Helical" evidence="1">
    <location>
        <begin position="837"/>
        <end position="858"/>
    </location>
</feature>
<dbReference type="InterPro" id="IPR052728">
    <property type="entry name" value="O2_lipid_transport_reg"/>
</dbReference>
<sequence>MNIRVQLQILVWAVIFCTSAGLSRRISDEDIRDLELDYFVQSNAQSMQTILDHYNEVVIQYYYQDLANIATALANSDDFLNNINSNGTAYAKKTDTAEDDDDLLCLPTEFPYPDPITDICLDLPARNICVIVKIGFISIGPICIPLSTLLPLLLPNLLPLILPRLLPMLLPRDCPFDLPFPLSESIAGKMNPFEDLPFDLPIELPEIPDTVANISADCFFTEIKFLLDLVCTPRQFYAFEMFDAMGKLPSGLLKGDLRWLGSFLECREVLNVNASRLSSVDTFDGKYCLTKWTIASDDDDGVNLPLQIGVCMPSVCSDQDVSNMMELGIGLLFSDGLNLDWVYCNYDDPLDAGAITTLVIIFVIIALCIIGAIVDYFVKRRYEKLMPRPNQISTMDPSLSFHNYGNDIEMSDAVKDVGTDTSVDKQDENKKADVIHEKKIEAADDLTYVNVIEEYTTTEVEKTKKMARKLNPIRAFSGFINGSKLLSTEYNGGEKTISAIHGMRVLTLWWVIYQMAYETSYEVLQNPLDLLWIAERLFSQALGNGSFATDTFFVIRFWPAYIVILLQYMFLLPYMCGGPMQYIAKDYAEPCYSYWWTNVLFINNLYPYNDSLRSRCMPWTWYIACVMQFYIISPLIILVLKWRESIGLVVMGLLCAMDFTCTALISTYYGLTASPGQSRFNDKADDNPFGDYIVAKPHTRIATYILGMFLAYVLIKHEEGKFRINKPISITCWIISTFFGFAIVYCTYSSYHEPEWSQALTVFYLTVSRFTFGIAIAWVIFACATEHGGLANKFLSWNFWVSLSRMSFCTYLVFPIWMAFLLLNNHVQPYVSDLNMMYMFVAYLGVSFAIGFFLAMLVERPAIQIERLMFRKGLDEDYPF</sequence>
<dbReference type="Pfam" id="PF20146">
    <property type="entry name" value="NRF"/>
    <property type="match status" value="1"/>
</dbReference>
<dbReference type="PANTHER" id="PTHR11161:SF0">
    <property type="entry name" value="O-ACYLTRANSFERASE LIKE PROTEIN"/>
    <property type="match status" value="1"/>
</dbReference>
<evidence type="ECO:0000256" key="1">
    <source>
        <dbReference type="SAM" id="Phobius"/>
    </source>
</evidence>
<evidence type="ECO:0000256" key="2">
    <source>
        <dbReference type="SAM" id="SignalP"/>
    </source>
</evidence>
<evidence type="ECO:0000313" key="4">
    <source>
        <dbReference type="Proteomes" id="UP000694865"/>
    </source>
</evidence>